<dbReference type="Pfam" id="PF02362">
    <property type="entry name" value="B3"/>
    <property type="match status" value="3"/>
</dbReference>
<dbReference type="Gene3D" id="2.40.330.10">
    <property type="entry name" value="DNA-binding pseudobarrel domain"/>
    <property type="match status" value="3"/>
</dbReference>
<evidence type="ECO:0000313" key="9">
    <source>
        <dbReference type="EnsemblPlants" id="Kaladp0098s0074.1.v1.1"/>
    </source>
</evidence>
<keyword evidence="10" id="KW-1185">Reference proteome</keyword>
<dbReference type="CDD" id="cd10017">
    <property type="entry name" value="B3_DNA"/>
    <property type="match status" value="3"/>
</dbReference>
<dbReference type="InterPro" id="IPR003340">
    <property type="entry name" value="B3_DNA-bd"/>
</dbReference>
<keyword evidence="6" id="KW-0539">Nucleus</keyword>
<accession>A0A7N0V587</accession>
<evidence type="ECO:0000313" key="10">
    <source>
        <dbReference type="Proteomes" id="UP000594263"/>
    </source>
</evidence>
<protein>
    <recommendedName>
        <fullName evidence="8">TF-B3 domain-containing protein</fullName>
    </recommendedName>
</protein>
<feature type="domain" description="TF-B3" evidence="8">
    <location>
        <begin position="12"/>
        <end position="102"/>
    </location>
</feature>
<dbReference type="EnsemblPlants" id="Kaladp0098s0074.1.v1.1">
    <property type="protein sequence ID" value="Kaladp0098s0074.1.v1.1"/>
    <property type="gene ID" value="Kaladp0098s0074.v1.1"/>
</dbReference>
<keyword evidence="3" id="KW-0805">Transcription regulation</keyword>
<dbReference type="Gramene" id="Kaladp0098s0074.1.v1.1">
    <property type="protein sequence ID" value="Kaladp0098s0074.1.v1.1"/>
    <property type="gene ID" value="Kaladp0098s0074.v1.1"/>
</dbReference>
<organism evidence="9 10">
    <name type="scientific">Kalanchoe fedtschenkoi</name>
    <name type="common">Lavender scallops</name>
    <name type="synonym">South American air plant</name>
    <dbReference type="NCBI Taxonomy" id="63787"/>
    <lineage>
        <taxon>Eukaryota</taxon>
        <taxon>Viridiplantae</taxon>
        <taxon>Streptophyta</taxon>
        <taxon>Embryophyta</taxon>
        <taxon>Tracheophyta</taxon>
        <taxon>Spermatophyta</taxon>
        <taxon>Magnoliopsida</taxon>
        <taxon>eudicotyledons</taxon>
        <taxon>Gunneridae</taxon>
        <taxon>Pentapetalae</taxon>
        <taxon>Saxifragales</taxon>
        <taxon>Crassulaceae</taxon>
        <taxon>Kalanchoe</taxon>
    </lineage>
</organism>
<feature type="domain" description="TF-B3" evidence="8">
    <location>
        <begin position="352"/>
        <end position="452"/>
    </location>
</feature>
<dbReference type="SUPFAM" id="SSF101936">
    <property type="entry name" value="DNA-binding pseudobarrel domain"/>
    <property type="match status" value="3"/>
</dbReference>
<dbReference type="GO" id="GO:0003677">
    <property type="term" value="F:DNA binding"/>
    <property type="evidence" value="ECO:0007669"/>
    <property type="project" value="UniProtKB-KW"/>
</dbReference>
<feature type="domain" description="TF-B3" evidence="8">
    <location>
        <begin position="143"/>
        <end position="239"/>
    </location>
</feature>
<dbReference type="GO" id="GO:0005634">
    <property type="term" value="C:nucleus"/>
    <property type="evidence" value="ECO:0007669"/>
    <property type="project" value="UniProtKB-SubCell"/>
</dbReference>
<dbReference type="InterPro" id="IPR039218">
    <property type="entry name" value="REM_fam"/>
</dbReference>
<evidence type="ECO:0000256" key="6">
    <source>
        <dbReference type="ARBA" id="ARBA00023242"/>
    </source>
</evidence>
<dbReference type="PANTHER" id="PTHR31674">
    <property type="entry name" value="B3 DOMAIN-CONTAINING PROTEIN REM-LIKE 3-RELATED"/>
    <property type="match status" value="1"/>
</dbReference>
<evidence type="ECO:0000256" key="7">
    <source>
        <dbReference type="SAM" id="MobiDB-lite"/>
    </source>
</evidence>
<reference evidence="9" key="1">
    <citation type="submission" date="2021-01" db="UniProtKB">
        <authorList>
            <consortium name="EnsemblPlants"/>
        </authorList>
    </citation>
    <scope>IDENTIFICATION</scope>
</reference>
<keyword evidence="5" id="KW-0804">Transcription</keyword>
<dbReference type="AlphaFoldDB" id="A0A7N0V587"/>
<dbReference type="OMA" id="CYESAKQ"/>
<evidence type="ECO:0000256" key="3">
    <source>
        <dbReference type="ARBA" id="ARBA00023015"/>
    </source>
</evidence>
<keyword evidence="2" id="KW-0677">Repeat</keyword>
<feature type="compositionally biased region" description="Basic and acidic residues" evidence="7">
    <location>
        <begin position="288"/>
        <end position="297"/>
    </location>
</feature>
<dbReference type="Proteomes" id="UP000594263">
    <property type="component" value="Unplaced"/>
</dbReference>
<name>A0A7N0V587_KALFE</name>
<dbReference type="InterPro" id="IPR015300">
    <property type="entry name" value="DNA-bd_pseudobarrel_sf"/>
</dbReference>
<evidence type="ECO:0000259" key="8">
    <source>
        <dbReference type="PROSITE" id="PS50863"/>
    </source>
</evidence>
<comment type="subcellular location">
    <subcellularLocation>
        <location evidence="1">Nucleus</location>
    </subcellularLocation>
</comment>
<dbReference type="PANTHER" id="PTHR31674:SF62">
    <property type="entry name" value="B3 DOMAIN-CONTAINING PROTEIN REM14-RELATED"/>
    <property type="match status" value="1"/>
</dbReference>
<proteinExistence type="predicted"/>
<feature type="region of interest" description="Disordered" evidence="7">
    <location>
        <begin position="275"/>
        <end position="297"/>
    </location>
</feature>
<dbReference type="PROSITE" id="PS50863">
    <property type="entry name" value="B3"/>
    <property type="match status" value="3"/>
</dbReference>
<evidence type="ECO:0000256" key="4">
    <source>
        <dbReference type="ARBA" id="ARBA00023125"/>
    </source>
</evidence>
<dbReference type="SMART" id="SM01019">
    <property type="entry name" value="B3"/>
    <property type="match status" value="3"/>
</dbReference>
<keyword evidence="4" id="KW-0238">DNA-binding</keyword>
<evidence type="ECO:0000256" key="1">
    <source>
        <dbReference type="ARBA" id="ARBA00004123"/>
    </source>
</evidence>
<sequence>MADEERSQFPTGPHFLQPVTSDLATNFLIPADFCKYLEGQRGEAAELRSRRRRRPWPVRIVGRRIVDGWEEFVRENELHVGEILVFRYDGGMCFDVTVFGPSACEKEFPPLATSPAAADENLELEETAAIRGDGLNCPPQAGTDSYVGTMKPSYLRSLFFPVPFILDNQLKKARSGIVVRDEKGKSWPVKLGFKKWGNAVYTRDGWYSFIKETGIREGEDFEVRVISQGRKPVLTFRRISNEENSRVSEFENRQKADQVSEPKIEPIMRQMADQAREPEMEPMPKPANRQEAEEVRVPETEWVATPAKNQKTIEVPVPETEWVATSAKRHKVQGHTLTEQKTDSPRAVRCTYFYATSTWPMIERSRLVVGVEFARANDLINKCGSIILKNQKGEPWAATLKYTKKKTQDSYYISAGWKEFALSNGLGVGCQFKLEIEQPESDTLTFKLSECLPGKLRVGDSA</sequence>
<evidence type="ECO:0000256" key="2">
    <source>
        <dbReference type="ARBA" id="ARBA00022737"/>
    </source>
</evidence>
<evidence type="ECO:0000256" key="5">
    <source>
        <dbReference type="ARBA" id="ARBA00023163"/>
    </source>
</evidence>